<evidence type="ECO:0000256" key="1">
    <source>
        <dbReference type="SAM" id="MobiDB-lite"/>
    </source>
</evidence>
<accession>A0AA88A4H8</accession>
<comment type="caution">
    <text evidence="2">The sequence shown here is derived from an EMBL/GenBank/DDBJ whole genome shotgun (WGS) entry which is preliminary data.</text>
</comment>
<dbReference type="AlphaFoldDB" id="A0AA88A4H8"/>
<evidence type="ECO:0000313" key="3">
    <source>
        <dbReference type="Proteomes" id="UP001187192"/>
    </source>
</evidence>
<dbReference type="Gramene" id="FCD_00011925-RA">
    <property type="protein sequence ID" value="FCD_00011925-RA:cds"/>
    <property type="gene ID" value="FCD_00011925"/>
</dbReference>
<protein>
    <submittedName>
        <fullName evidence="2">Uncharacterized protein</fullName>
    </submittedName>
</protein>
<reference evidence="2" key="1">
    <citation type="submission" date="2023-07" db="EMBL/GenBank/DDBJ databases">
        <title>draft genome sequence of fig (Ficus carica).</title>
        <authorList>
            <person name="Takahashi T."/>
            <person name="Nishimura K."/>
        </authorList>
    </citation>
    <scope>NUCLEOTIDE SEQUENCE</scope>
</reference>
<evidence type="ECO:0000313" key="2">
    <source>
        <dbReference type="EMBL" id="GMN48003.1"/>
    </source>
</evidence>
<dbReference type="Proteomes" id="UP001187192">
    <property type="component" value="Unassembled WGS sequence"/>
</dbReference>
<feature type="compositionally biased region" description="Low complexity" evidence="1">
    <location>
        <begin position="76"/>
        <end position="88"/>
    </location>
</feature>
<dbReference type="EMBL" id="BTGU01000027">
    <property type="protein sequence ID" value="GMN48003.1"/>
    <property type="molecule type" value="Genomic_DNA"/>
</dbReference>
<feature type="compositionally biased region" description="Polar residues" evidence="1">
    <location>
        <begin position="51"/>
        <end position="75"/>
    </location>
</feature>
<organism evidence="2 3">
    <name type="scientific">Ficus carica</name>
    <name type="common">Common fig</name>
    <dbReference type="NCBI Taxonomy" id="3494"/>
    <lineage>
        <taxon>Eukaryota</taxon>
        <taxon>Viridiplantae</taxon>
        <taxon>Streptophyta</taxon>
        <taxon>Embryophyta</taxon>
        <taxon>Tracheophyta</taxon>
        <taxon>Spermatophyta</taxon>
        <taxon>Magnoliopsida</taxon>
        <taxon>eudicotyledons</taxon>
        <taxon>Gunneridae</taxon>
        <taxon>Pentapetalae</taxon>
        <taxon>rosids</taxon>
        <taxon>fabids</taxon>
        <taxon>Rosales</taxon>
        <taxon>Moraceae</taxon>
        <taxon>Ficeae</taxon>
        <taxon>Ficus</taxon>
    </lineage>
</organism>
<name>A0AA88A4H8_FICCA</name>
<keyword evidence="3" id="KW-1185">Reference proteome</keyword>
<proteinExistence type="predicted"/>
<feature type="region of interest" description="Disordered" evidence="1">
    <location>
        <begin position="51"/>
        <end position="107"/>
    </location>
</feature>
<gene>
    <name evidence="2" type="ORF">TIFTF001_017186</name>
</gene>
<sequence>MVVLSSETIDDKGEASNFGIREEDRLNYQGLHLSRYFTLFLPLSVRYCPSCNSSEQDGWPQGQQQIVQPKTQNPTSSSSSSSSLALSAIVQDGGGRTRTLKSNNNRI</sequence>